<protein>
    <recommendedName>
        <fullName evidence="5">Cytochrome c domain-containing protein</fullName>
    </recommendedName>
</protein>
<dbReference type="EMBL" id="CP038026">
    <property type="protein sequence ID" value="QBQ35371.1"/>
    <property type="molecule type" value="Genomic_DNA"/>
</dbReference>
<dbReference type="Proteomes" id="UP000294359">
    <property type="component" value="Chromosome"/>
</dbReference>
<dbReference type="OrthoDB" id="8830878at2"/>
<dbReference type="RefSeq" id="WP_134383610.1">
    <property type="nucleotide sequence ID" value="NZ_BMWW01000007.1"/>
</dbReference>
<accession>A0A4P7B9X4</accession>
<keyword evidence="3" id="KW-1185">Reference proteome</keyword>
<reference evidence="2 3" key="2">
    <citation type="submission" date="2019-03" db="EMBL/GenBank/DDBJ databases">
        <title>Draft Genome Sequences of Six Type Strains of the Genus Massilia.</title>
        <authorList>
            <person name="Miess H."/>
            <person name="Frediansyhah A."/>
            <person name="Gross H."/>
        </authorList>
    </citation>
    <scope>NUCLEOTIDE SEQUENCE [LARGE SCALE GENOMIC DNA]</scope>
    <source>
        <strain evidence="2 3">DSM 17505</strain>
    </source>
</reference>
<name>A0A4P7B9X4_9BURK</name>
<evidence type="ECO:0000313" key="3">
    <source>
        <dbReference type="Proteomes" id="UP000294359"/>
    </source>
</evidence>
<proteinExistence type="predicted"/>
<organism evidence="1 4">
    <name type="scientific">Pseudoduganella plicata</name>
    <dbReference type="NCBI Taxonomy" id="321984"/>
    <lineage>
        <taxon>Bacteria</taxon>
        <taxon>Pseudomonadati</taxon>
        <taxon>Pseudomonadota</taxon>
        <taxon>Betaproteobacteria</taxon>
        <taxon>Burkholderiales</taxon>
        <taxon>Oxalobacteraceae</taxon>
        <taxon>Telluria group</taxon>
        <taxon>Pseudoduganella</taxon>
    </lineage>
</organism>
<evidence type="ECO:0000313" key="4">
    <source>
        <dbReference type="Proteomes" id="UP000619512"/>
    </source>
</evidence>
<gene>
    <name evidence="2" type="ORF">E1742_03725</name>
    <name evidence="1" type="ORF">GCM10007388_38600</name>
</gene>
<reference evidence="1" key="3">
    <citation type="submission" date="2022-12" db="EMBL/GenBank/DDBJ databases">
        <authorList>
            <person name="Sun Q."/>
            <person name="Kim S."/>
        </authorList>
    </citation>
    <scope>NUCLEOTIDE SEQUENCE</scope>
    <source>
        <strain evidence="1">KCTC 12344</strain>
    </source>
</reference>
<sequence>MHKNRKRDWYHAAWMHPAREPVHGLTFERGSRLHELSAQQTRRTNNWAIGFYNRVGATAFAKVWKDRTQPTTAGFSFPEGTVSAKLLFTDATDEEAPYLKGNNLTWEADIRGNGQPVALRLLQVDVAIKHKPGNGLNGWVFGTFYFDGRLGHAHYWNNLVPAGLEWGTSPDFTRADFAQGKRPPQSWVNPVADAQFATRAPDGKLGYLGRMNGPVDDPRSSCLACHSRAMDMAGGADPPLFATFAASRIRQVAVAPNQTYETVLAAGPVNEEEVGFFFRNLAPGESFDGTHQSLDYSLQLMKGVEFWGAWVKEQTATPALMRRRNAGTTRGN</sequence>
<dbReference type="Proteomes" id="UP000619512">
    <property type="component" value="Unassembled WGS sequence"/>
</dbReference>
<dbReference type="EMBL" id="BMWW01000007">
    <property type="protein sequence ID" value="GGZ01204.1"/>
    <property type="molecule type" value="Genomic_DNA"/>
</dbReference>
<evidence type="ECO:0000313" key="2">
    <source>
        <dbReference type="EMBL" id="QBQ35371.1"/>
    </source>
</evidence>
<evidence type="ECO:0000313" key="1">
    <source>
        <dbReference type="EMBL" id="GGZ01204.1"/>
    </source>
</evidence>
<dbReference type="AlphaFoldDB" id="A0A4P7B9X4"/>
<evidence type="ECO:0008006" key="5">
    <source>
        <dbReference type="Google" id="ProtNLM"/>
    </source>
</evidence>
<reference evidence="1" key="1">
    <citation type="journal article" date="2014" name="Int. J. Syst. Evol. Microbiol.">
        <title>Complete genome sequence of Corynebacterium casei LMG S-19264T (=DSM 44701T), isolated from a smear-ripened cheese.</title>
        <authorList>
            <consortium name="US DOE Joint Genome Institute (JGI-PGF)"/>
            <person name="Walter F."/>
            <person name="Albersmeier A."/>
            <person name="Kalinowski J."/>
            <person name="Ruckert C."/>
        </authorList>
    </citation>
    <scope>NUCLEOTIDE SEQUENCE</scope>
    <source>
        <strain evidence="1">KCTC 12344</strain>
    </source>
</reference>